<dbReference type="SUPFAM" id="SSF52540">
    <property type="entry name" value="P-loop containing nucleoside triphosphate hydrolases"/>
    <property type="match status" value="1"/>
</dbReference>
<gene>
    <name evidence="3" type="ORF">M413DRAFT_445959</name>
</gene>
<dbReference type="InterPro" id="IPR007111">
    <property type="entry name" value="NACHT_NTPase"/>
</dbReference>
<dbReference type="InterPro" id="IPR056884">
    <property type="entry name" value="NPHP3-like_N"/>
</dbReference>
<dbReference type="HOGENOM" id="CLU_305441_0_0_1"/>
<keyword evidence="1" id="KW-0677">Repeat</keyword>
<dbReference type="Proteomes" id="UP000053424">
    <property type="component" value="Unassembled WGS sequence"/>
</dbReference>
<evidence type="ECO:0000313" key="4">
    <source>
        <dbReference type="Proteomes" id="UP000053424"/>
    </source>
</evidence>
<dbReference type="PANTHER" id="PTHR10039">
    <property type="entry name" value="AMELOGENIN"/>
    <property type="match status" value="1"/>
</dbReference>
<keyword evidence="4" id="KW-1185">Reference proteome</keyword>
<organism evidence="3 4">
    <name type="scientific">Hebeloma cylindrosporum</name>
    <dbReference type="NCBI Taxonomy" id="76867"/>
    <lineage>
        <taxon>Eukaryota</taxon>
        <taxon>Fungi</taxon>
        <taxon>Dikarya</taxon>
        <taxon>Basidiomycota</taxon>
        <taxon>Agaricomycotina</taxon>
        <taxon>Agaricomycetes</taxon>
        <taxon>Agaricomycetidae</taxon>
        <taxon>Agaricales</taxon>
        <taxon>Agaricineae</taxon>
        <taxon>Hymenogastraceae</taxon>
        <taxon>Hebeloma</taxon>
    </lineage>
</organism>
<accession>A0A0C3BV27</accession>
<dbReference type="OrthoDB" id="5967843at2759"/>
<evidence type="ECO:0000313" key="3">
    <source>
        <dbReference type="EMBL" id="KIM40510.1"/>
    </source>
</evidence>
<reference evidence="4" key="2">
    <citation type="submission" date="2015-01" db="EMBL/GenBank/DDBJ databases">
        <title>Evolutionary Origins and Diversification of the Mycorrhizal Mutualists.</title>
        <authorList>
            <consortium name="DOE Joint Genome Institute"/>
            <consortium name="Mycorrhizal Genomics Consortium"/>
            <person name="Kohler A."/>
            <person name="Kuo A."/>
            <person name="Nagy L.G."/>
            <person name="Floudas D."/>
            <person name="Copeland A."/>
            <person name="Barry K.W."/>
            <person name="Cichocki N."/>
            <person name="Veneault-Fourrey C."/>
            <person name="LaButti K."/>
            <person name="Lindquist E.A."/>
            <person name="Lipzen A."/>
            <person name="Lundell T."/>
            <person name="Morin E."/>
            <person name="Murat C."/>
            <person name="Riley R."/>
            <person name="Ohm R."/>
            <person name="Sun H."/>
            <person name="Tunlid A."/>
            <person name="Henrissat B."/>
            <person name="Grigoriev I.V."/>
            <person name="Hibbett D.S."/>
            <person name="Martin F."/>
        </authorList>
    </citation>
    <scope>NUCLEOTIDE SEQUENCE [LARGE SCALE GENOMIC DNA]</scope>
    <source>
        <strain evidence="4">h7</strain>
    </source>
</reference>
<dbReference type="PROSITE" id="PS50837">
    <property type="entry name" value="NACHT"/>
    <property type="match status" value="1"/>
</dbReference>
<dbReference type="STRING" id="686832.A0A0C3BV27"/>
<dbReference type="Pfam" id="PF24883">
    <property type="entry name" value="NPHP3_N"/>
    <property type="match status" value="1"/>
</dbReference>
<evidence type="ECO:0000259" key="2">
    <source>
        <dbReference type="PROSITE" id="PS50837"/>
    </source>
</evidence>
<name>A0A0C3BV27_HEBCY</name>
<dbReference type="PANTHER" id="PTHR10039:SF17">
    <property type="entry name" value="FUNGAL STAND N-TERMINAL GOODBYE DOMAIN-CONTAINING PROTEIN-RELATED"/>
    <property type="match status" value="1"/>
</dbReference>
<reference evidence="3 4" key="1">
    <citation type="submission" date="2014-04" db="EMBL/GenBank/DDBJ databases">
        <authorList>
            <consortium name="DOE Joint Genome Institute"/>
            <person name="Kuo A."/>
            <person name="Gay G."/>
            <person name="Dore J."/>
            <person name="Kohler A."/>
            <person name="Nagy L.G."/>
            <person name="Floudas D."/>
            <person name="Copeland A."/>
            <person name="Barry K.W."/>
            <person name="Cichocki N."/>
            <person name="Veneault-Fourrey C."/>
            <person name="LaButti K."/>
            <person name="Lindquist E.A."/>
            <person name="Lipzen A."/>
            <person name="Lundell T."/>
            <person name="Morin E."/>
            <person name="Murat C."/>
            <person name="Sun H."/>
            <person name="Tunlid A."/>
            <person name="Henrissat B."/>
            <person name="Grigoriev I.V."/>
            <person name="Hibbett D.S."/>
            <person name="Martin F."/>
            <person name="Nordberg H.P."/>
            <person name="Cantor M.N."/>
            <person name="Hua S.X."/>
        </authorList>
    </citation>
    <scope>NUCLEOTIDE SEQUENCE [LARGE SCALE GENOMIC DNA]</scope>
    <source>
        <strain evidence="4">h7</strain>
    </source>
</reference>
<dbReference type="InterPro" id="IPR027417">
    <property type="entry name" value="P-loop_NTPase"/>
</dbReference>
<feature type="domain" description="NACHT" evidence="2">
    <location>
        <begin position="81"/>
        <end position="228"/>
    </location>
</feature>
<sequence length="985" mass="110731">MSFFQNARNVGISGGRFFTINGDYNNFSIGSGIQALSQAISHGAMHDSSERDPPPRCYPGTRKKVADDILHWLEDPETSTSVLWVIGRAGVGKSALMQTIAELLFDNMLELGGSFFFKKRVSKCDEKRYLFPTLAYQLAINVAGMREYINQAMEGNPALPTKSAAIQLQHLILEPFMRLPTPRPSPVIIIDGLDECDGSDAQRDILTLISQVSLIPEITIRFIIASRPEYQITHMFNKEPLKMARRLVLDEDYESLSDIMIYLRDGFTQIRERTSMNLSQDPWPSESQLEKLAWRASGQFIYASTVLKFVGSDFCDPAEHLDIILHPGPMQAAAFSELDHLYVQILSVHPDPSFLQSVLGVMIVFDTELTCAIPGTYPSFVADILGTGEGKVCTALRAIQSLTAVEGDATAPGIANTVHQIFQRVDFAHKSFTDFLMDQARSKQYFVDFDAVQSQVLCKAFDLVIASIRSATNPTESIPISTWTHSTWKQLENMFHYGAMHNVDSSETFRWLRPASRMALHRSFNELRSTLCDIPLQQRGVPSPHVFPALHFACRALNVMRIRPLHPEMRDTMDKLFLDTRNVLDIYYRRFLGASFLDANSLVVQLALDFSLDTLLPLHASGLTARPIDNMSNIWNIPHTLVQSILHENSHFIWSNFYLPNLESYQGHKTMSYFACRHLREFVLDPLRAQHLHPRFWTLRIRKCQEAIFQVLESINQPTAQEPNSEQFFDEDLRLALGVTEYFEQNRGISSSSTGILDLQGVEDIAAHGALQNLLEFLSSVSWTAVFLATEASTMITLVIASWVCQCMESSAGYSDSTRGAIESVSRAILTNGILPKFREQAILMESLLKNNEATSLLLHDWISALKQQEVGISKGGKSNLQLPDLEHRLLLLFTDITRELLDAVTVTQNLASSFGTTRLEVLLFQRLKRLLLPNAGYPMHYWGWVYACLLPRPPPKDGSCVLTLDALFFLCLDISGTTSTSIPI</sequence>
<dbReference type="AlphaFoldDB" id="A0A0C3BV27"/>
<dbReference type="EMBL" id="KN831782">
    <property type="protein sequence ID" value="KIM40510.1"/>
    <property type="molecule type" value="Genomic_DNA"/>
</dbReference>
<protein>
    <recommendedName>
        <fullName evidence="2">NACHT domain-containing protein</fullName>
    </recommendedName>
</protein>
<evidence type="ECO:0000256" key="1">
    <source>
        <dbReference type="ARBA" id="ARBA00022737"/>
    </source>
</evidence>
<proteinExistence type="predicted"/>
<dbReference type="Gene3D" id="3.40.50.300">
    <property type="entry name" value="P-loop containing nucleotide triphosphate hydrolases"/>
    <property type="match status" value="1"/>
</dbReference>